<proteinExistence type="inferred from homology"/>
<accession>A0A8H6QAN1</accession>
<keyword evidence="3" id="KW-0813">Transport</keyword>
<feature type="domain" description="Major facilitator superfamily (MFS) profile" evidence="9">
    <location>
        <begin position="28"/>
        <end position="518"/>
    </location>
</feature>
<comment type="similarity">
    <text evidence="2">Belongs to the major facilitator superfamily.</text>
</comment>
<sequence>MAKPIQSAKDVQHEHHSTAIRGARFWAVFVSLCFASFVASLDITAITTALPTVTRELHGEENYVWIANAYTLASAAIQPLVGQISNIVGRRYPMIISMCLFALGSGLCGGSTSTAMMIAGRTVQGLGAGGILLLLEVIVSDLVPLRERAQFVGIALSTCALGTSVGPLVGGALVQHASWRWVFYINLPFAGLALVALVLFLNVKHQQEASWRRTIARVDWVGNAIFIAASCAIMYALVIAGSIYSWSSSQVLLPLIMGSLGLVLFHVFETSPYCLEPTMPPRLFCTRTSMTAYILAFLAAMLMQWVVYFLTLFFQSVQGQSTTMSGVDVIPFTGCLIPSAILGGVIMGKTGVYRPLHLAGFALLSLSLGLFSTWNATTPRAEWVVLQCLVGVGHGLLLTSLLPAIQGALPETDNAAATAAYAFLRSFGFVWGVAIPAAVFNAQVDRFVARVSDLTVRNQLAHGGAYALAGTSFVSKLGVDGSTVIGVYTDSLRTVWLVGMAFALLGFVLVGLERHIELRRTLETDFGLAEAEAKTEDGVVQTQERKGNMN</sequence>
<feature type="transmembrane region" description="Helical" evidence="8">
    <location>
        <begin position="224"/>
        <end position="245"/>
    </location>
</feature>
<keyword evidence="4 8" id="KW-0812">Transmembrane</keyword>
<evidence type="ECO:0000256" key="6">
    <source>
        <dbReference type="ARBA" id="ARBA00023136"/>
    </source>
</evidence>
<dbReference type="PANTHER" id="PTHR23501:SF187">
    <property type="entry name" value="MAJOR FACILITATOR SUPERFAMILY (MFS) PROFILE DOMAIN-CONTAINING PROTEIN"/>
    <property type="match status" value="1"/>
</dbReference>
<feature type="transmembrane region" description="Helical" evidence="8">
    <location>
        <begin position="329"/>
        <end position="346"/>
    </location>
</feature>
<name>A0A8H6QAN1_9EURO</name>
<dbReference type="PANTHER" id="PTHR23501">
    <property type="entry name" value="MAJOR FACILITATOR SUPERFAMILY"/>
    <property type="match status" value="1"/>
</dbReference>
<feature type="transmembrane region" description="Helical" evidence="8">
    <location>
        <begin position="290"/>
        <end position="317"/>
    </location>
</feature>
<dbReference type="GO" id="GO:0005886">
    <property type="term" value="C:plasma membrane"/>
    <property type="evidence" value="ECO:0007669"/>
    <property type="project" value="TreeGrafter"/>
</dbReference>
<keyword evidence="7" id="KW-0325">Glycoprotein</keyword>
<dbReference type="SUPFAM" id="SSF103473">
    <property type="entry name" value="MFS general substrate transporter"/>
    <property type="match status" value="1"/>
</dbReference>
<feature type="transmembrane region" description="Helical" evidence="8">
    <location>
        <begin position="358"/>
        <end position="377"/>
    </location>
</feature>
<feature type="transmembrane region" description="Helical" evidence="8">
    <location>
        <begin position="181"/>
        <end position="203"/>
    </location>
</feature>
<feature type="transmembrane region" description="Helical" evidence="8">
    <location>
        <begin position="62"/>
        <end position="82"/>
    </location>
</feature>
<dbReference type="OrthoDB" id="10021397at2759"/>
<dbReference type="Proteomes" id="UP000654922">
    <property type="component" value="Unassembled WGS sequence"/>
</dbReference>
<reference evidence="10" key="1">
    <citation type="submission" date="2020-06" db="EMBL/GenBank/DDBJ databases">
        <title>Draft genome sequences of strains closely related to Aspergillus parafelis and Aspergillus hiratsukae.</title>
        <authorList>
            <person name="Dos Santos R.A.C."/>
            <person name="Rivero-Menendez O."/>
            <person name="Steenwyk J.L."/>
            <person name="Mead M.E."/>
            <person name="Goldman G.H."/>
            <person name="Alastruey-Izquierdo A."/>
            <person name="Rokas A."/>
        </authorList>
    </citation>
    <scope>NUCLEOTIDE SEQUENCE</scope>
    <source>
        <strain evidence="10">CNM-CM5623</strain>
    </source>
</reference>
<organism evidence="10 11">
    <name type="scientific">Aspergillus felis</name>
    <dbReference type="NCBI Taxonomy" id="1287682"/>
    <lineage>
        <taxon>Eukaryota</taxon>
        <taxon>Fungi</taxon>
        <taxon>Dikarya</taxon>
        <taxon>Ascomycota</taxon>
        <taxon>Pezizomycotina</taxon>
        <taxon>Eurotiomycetes</taxon>
        <taxon>Eurotiomycetidae</taxon>
        <taxon>Eurotiales</taxon>
        <taxon>Aspergillaceae</taxon>
        <taxon>Aspergillus</taxon>
        <taxon>Aspergillus subgen. Fumigati</taxon>
    </lineage>
</organism>
<protein>
    <recommendedName>
        <fullName evidence="9">Major facilitator superfamily (MFS) profile domain-containing protein</fullName>
    </recommendedName>
</protein>
<evidence type="ECO:0000256" key="2">
    <source>
        <dbReference type="ARBA" id="ARBA00008335"/>
    </source>
</evidence>
<gene>
    <name evidence="10" type="ORF">CNMCM5623_001558</name>
</gene>
<feature type="transmembrane region" description="Helical" evidence="8">
    <location>
        <begin position="25"/>
        <end position="50"/>
    </location>
</feature>
<dbReference type="GO" id="GO:0022857">
    <property type="term" value="F:transmembrane transporter activity"/>
    <property type="evidence" value="ECO:0007669"/>
    <property type="project" value="InterPro"/>
</dbReference>
<evidence type="ECO:0000256" key="8">
    <source>
        <dbReference type="SAM" id="Phobius"/>
    </source>
</evidence>
<evidence type="ECO:0000313" key="10">
    <source>
        <dbReference type="EMBL" id="KAF7168576.1"/>
    </source>
</evidence>
<dbReference type="EMBL" id="JACBAE010001262">
    <property type="protein sequence ID" value="KAF7168576.1"/>
    <property type="molecule type" value="Genomic_DNA"/>
</dbReference>
<dbReference type="AlphaFoldDB" id="A0A8H6QAN1"/>
<evidence type="ECO:0000313" key="11">
    <source>
        <dbReference type="Proteomes" id="UP000654922"/>
    </source>
</evidence>
<dbReference type="Gene3D" id="1.20.1250.20">
    <property type="entry name" value="MFS general substrate transporter like domains"/>
    <property type="match status" value="1"/>
</dbReference>
<evidence type="ECO:0000256" key="3">
    <source>
        <dbReference type="ARBA" id="ARBA00022448"/>
    </source>
</evidence>
<feature type="transmembrane region" description="Helical" evidence="8">
    <location>
        <begin position="125"/>
        <end position="144"/>
    </location>
</feature>
<feature type="transmembrane region" description="Helical" evidence="8">
    <location>
        <begin position="151"/>
        <end position="175"/>
    </location>
</feature>
<evidence type="ECO:0000256" key="4">
    <source>
        <dbReference type="ARBA" id="ARBA00022692"/>
    </source>
</evidence>
<feature type="transmembrane region" description="Helical" evidence="8">
    <location>
        <begin position="94"/>
        <end position="119"/>
    </location>
</feature>
<evidence type="ECO:0000256" key="1">
    <source>
        <dbReference type="ARBA" id="ARBA00004141"/>
    </source>
</evidence>
<feature type="transmembrane region" description="Helical" evidence="8">
    <location>
        <begin position="494"/>
        <end position="512"/>
    </location>
</feature>
<evidence type="ECO:0000259" key="9">
    <source>
        <dbReference type="PROSITE" id="PS50850"/>
    </source>
</evidence>
<feature type="transmembrane region" description="Helical" evidence="8">
    <location>
        <begin position="417"/>
        <end position="440"/>
    </location>
</feature>
<feature type="transmembrane region" description="Helical" evidence="8">
    <location>
        <begin position="251"/>
        <end position="269"/>
    </location>
</feature>
<dbReference type="InterPro" id="IPR020846">
    <property type="entry name" value="MFS_dom"/>
</dbReference>
<comment type="caution">
    <text evidence="10">The sequence shown here is derived from an EMBL/GenBank/DDBJ whole genome shotgun (WGS) entry which is preliminary data.</text>
</comment>
<dbReference type="InterPro" id="IPR011701">
    <property type="entry name" value="MFS"/>
</dbReference>
<keyword evidence="5 8" id="KW-1133">Transmembrane helix</keyword>
<feature type="transmembrane region" description="Helical" evidence="8">
    <location>
        <begin position="383"/>
        <end position="405"/>
    </location>
</feature>
<evidence type="ECO:0000256" key="7">
    <source>
        <dbReference type="ARBA" id="ARBA00023180"/>
    </source>
</evidence>
<dbReference type="PROSITE" id="PS50850">
    <property type="entry name" value="MFS"/>
    <property type="match status" value="1"/>
</dbReference>
<dbReference type="InterPro" id="IPR036259">
    <property type="entry name" value="MFS_trans_sf"/>
</dbReference>
<dbReference type="PRINTS" id="PR01036">
    <property type="entry name" value="TCRTETB"/>
</dbReference>
<dbReference type="Gene3D" id="1.20.1720.10">
    <property type="entry name" value="Multidrug resistance protein D"/>
    <property type="match status" value="1"/>
</dbReference>
<dbReference type="Pfam" id="PF07690">
    <property type="entry name" value="MFS_1"/>
    <property type="match status" value="1"/>
</dbReference>
<comment type="subcellular location">
    <subcellularLocation>
        <location evidence="1">Membrane</location>
        <topology evidence="1">Multi-pass membrane protein</topology>
    </subcellularLocation>
</comment>
<evidence type="ECO:0000256" key="5">
    <source>
        <dbReference type="ARBA" id="ARBA00022989"/>
    </source>
</evidence>
<keyword evidence="6 8" id="KW-0472">Membrane</keyword>